<feature type="domain" description="HPt" evidence="13">
    <location>
        <begin position="482"/>
        <end position="570"/>
    </location>
</feature>
<dbReference type="eggNOG" id="COG0784">
    <property type="taxonomic scope" value="Bacteria"/>
</dbReference>
<dbReference type="Gene3D" id="3.40.50.2300">
    <property type="match status" value="1"/>
</dbReference>
<evidence type="ECO:0000256" key="3">
    <source>
        <dbReference type="ARBA" id="ARBA00022553"/>
    </source>
</evidence>
<feature type="domain" description="Response regulatory" evidence="12">
    <location>
        <begin position="360"/>
        <end position="473"/>
    </location>
</feature>
<evidence type="ECO:0000256" key="5">
    <source>
        <dbReference type="ARBA" id="ARBA00022741"/>
    </source>
</evidence>
<keyword evidence="2" id="KW-1003">Cell membrane</keyword>
<dbReference type="SMART" id="SM00448">
    <property type="entry name" value="REC"/>
    <property type="match status" value="1"/>
</dbReference>
<dbReference type="SUPFAM" id="SSF52172">
    <property type="entry name" value="CheY-like"/>
    <property type="match status" value="1"/>
</dbReference>
<dbReference type="PANTHER" id="PTHR45339">
    <property type="entry name" value="HYBRID SIGNAL TRANSDUCTION HISTIDINE KINASE J"/>
    <property type="match status" value="1"/>
</dbReference>
<evidence type="ECO:0000313" key="14">
    <source>
        <dbReference type="EMBL" id="ACZ18784.1"/>
    </source>
</evidence>
<evidence type="ECO:0000256" key="7">
    <source>
        <dbReference type="ARBA" id="ARBA00022989"/>
    </source>
</evidence>
<dbReference type="SUPFAM" id="SSF47226">
    <property type="entry name" value="Histidine-containing phosphotransfer domain, HPT domain"/>
    <property type="match status" value="1"/>
</dbReference>
<feature type="modified residue" description="4-aspartylphosphate" evidence="11">
    <location>
        <position position="409"/>
    </location>
</feature>
<evidence type="ECO:0000256" key="6">
    <source>
        <dbReference type="ARBA" id="ARBA00022840"/>
    </source>
</evidence>
<dbReference type="Pfam" id="PF01627">
    <property type="entry name" value="Hpt"/>
    <property type="match status" value="1"/>
</dbReference>
<evidence type="ECO:0000256" key="10">
    <source>
        <dbReference type="PROSITE-ProRule" id="PRU00110"/>
    </source>
</evidence>
<proteinExistence type="predicted"/>
<dbReference type="Pfam" id="PF00072">
    <property type="entry name" value="Response_reg"/>
    <property type="match status" value="1"/>
</dbReference>
<dbReference type="InterPro" id="IPR008207">
    <property type="entry name" value="Sig_transdc_His_kin_Hpt_dom"/>
</dbReference>
<evidence type="ECO:0000256" key="4">
    <source>
        <dbReference type="ARBA" id="ARBA00022692"/>
    </source>
</evidence>
<evidence type="ECO:0000256" key="1">
    <source>
        <dbReference type="ARBA" id="ARBA00004651"/>
    </source>
</evidence>
<dbReference type="OrthoDB" id="9796655at2"/>
<evidence type="ECO:0000256" key="8">
    <source>
        <dbReference type="ARBA" id="ARBA00023012"/>
    </source>
</evidence>
<dbReference type="PANTHER" id="PTHR45339:SF1">
    <property type="entry name" value="HYBRID SIGNAL TRANSDUCTION HISTIDINE KINASE J"/>
    <property type="match status" value="1"/>
</dbReference>
<accession>D1B931</accession>
<dbReference type="CDD" id="cd00088">
    <property type="entry name" value="HPT"/>
    <property type="match status" value="1"/>
</dbReference>
<feature type="modified residue" description="Phosphohistidine" evidence="10">
    <location>
        <position position="521"/>
    </location>
</feature>
<comment type="subcellular location">
    <subcellularLocation>
        <location evidence="1">Cell membrane</location>
        <topology evidence="1">Multi-pass membrane protein</topology>
    </subcellularLocation>
</comment>
<keyword evidence="3 11" id="KW-0597">Phosphoprotein</keyword>
<dbReference type="HOGENOM" id="CLU_478107_0_0_0"/>
<keyword evidence="5" id="KW-0547">Nucleotide-binding</keyword>
<gene>
    <name evidence="14" type="ordered locus">Taci_0548</name>
</gene>
<dbReference type="InterPro" id="IPR036641">
    <property type="entry name" value="HPT_dom_sf"/>
</dbReference>
<keyword evidence="9" id="KW-0472">Membrane</keyword>
<organism evidence="14 15">
    <name type="scientific">Thermanaerovibrio acidaminovorans (strain ATCC 49978 / DSM 6589 / Su883)</name>
    <name type="common">Selenomonas acidaminovorans</name>
    <dbReference type="NCBI Taxonomy" id="525903"/>
    <lineage>
        <taxon>Bacteria</taxon>
        <taxon>Thermotogati</taxon>
        <taxon>Synergistota</taxon>
        <taxon>Synergistia</taxon>
        <taxon>Synergistales</taxon>
        <taxon>Synergistaceae</taxon>
        <taxon>Thermanaerovibrio</taxon>
    </lineage>
</organism>
<keyword evidence="7" id="KW-1133">Transmembrane helix</keyword>
<dbReference type="EMBL" id="CP001818">
    <property type="protein sequence ID" value="ACZ18784.1"/>
    <property type="molecule type" value="Genomic_DNA"/>
</dbReference>
<dbReference type="KEGG" id="tai:Taci_0548"/>
<evidence type="ECO:0000313" key="15">
    <source>
        <dbReference type="Proteomes" id="UP000002030"/>
    </source>
</evidence>
<dbReference type="STRING" id="525903.Taci_0548"/>
<dbReference type="GO" id="GO:0000160">
    <property type="term" value="P:phosphorelay signal transduction system"/>
    <property type="evidence" value="ECO:0007669"/>
    <property type="project" value="UniProtKB-KW"/>
</dbReference>
<keyword evidence="4" id="KW-0812">Transmembrane</keyword>
<dbReference type="InterPro" id="IPR011006">
    <property type="entry name" value="CheY-like_superfamily"/>
</dbReference>
<evidence type="ECO:0000256" key="9">
    <source>
        <dbReference type="ARBA" id="ARBA00023136"/>
    </source>
</evidence>
<dbReference type="GO" id="GO:0005886">
    <property type="term" value="C:plasma membrane"/>
    <property type="evidence" value="ECO:0007669"/>
    <property type="project" value="UniProtKB-SubCell"/>
</dbReference>
<dbReference type="Gene3D" id="1.20.120.160">
    <property type="entry name" value="HPT domain"/>
    <property type="match status" value="1"/>
</dbReference>
<reference evidence="14 15" key="1">
    <citation type="journal article" date="2009" name="Stand. Genomic Sci.">
        <title>Complete genome sequence of Thermanaerovibrio acidaminovorans type strain (Su883).</title>
        <authorList>
            <person name="Chovatia M."/>
            <person name="Sikorski J."/>
            <person name="Schroder M."/>
            <person name="Lapidus A."/>
            <person name="Nolan M."/>
            <person name="Tice H."/>
            <person name="Glavina Del Rio T."/>
            <person name="Copeland A."/>
            <person name="Cheng J.F."/>
            <person name="Lucas S."/>
            <person name="Chen F."/>
            <person name="Bruce D."/>
            <person name="Goodwin L."/>
            <person name="Pitluck S."/>
            <person name="Ivanova N."/>
            <person name="Mavromatis K."/>
            <person name="Ovchinnikova G."/>
            <person name="Pati A."/>
            <person name="Chen A."/>
            <person name="Palaniappan K."/>
            <person name="Land M."/>
            <person name="Hauser L."/>
            <person name="Chang Y.J."/>
            <person name="Jeffries C.D."/>
            <person name="Chain P."/>
            <person name="Saunders E."/>
            <person name="Detter J.C."/>
            <person name="Brettin T."/>
            <person name="Rohde M."/>
            <person name="Goker M."/>
            <person name="Spring S."/>
            <person name="Bristow J."/>
            <person name="Markowitz V."/>
            <person name="Hugenholtz P."/>
            <person name="Kyrpides N.C."/>
            <person name="Klenk H.P."/>
            <person name="Eisen J.A."/>
        </authorList>
    </citation>
    <scope>NUCLEOTIDE SEQUENCE [LARGE SCALE GENOMIC DNA]</scope>
    <source>
        <strain evidence="15">ATCC 49978 / DSM 6589 / Su883</strain>
    </source>
</reference>
<evidence type="ECO:0000256" key="11">
    <source>
        <dbReference type="PROSITE-ProRule" id="PRU00169"/>
    </source>
</evidence>
<dbReference type="Proteomes" id="UP000002030">
    <property type="component" value="Chromosome"/>
</dbReference>
<dbReference type="AlphaFoldDB" id="D1B931"/>
<evidence type="ECO:0000256" key="2">
    <source>
        <dbReference type="ARBA" id="ARBA00022475"/>
    </source>
</evidence>
<evidence type="ECO:0000259" key="13">
    <source>
        <dbReference type="PROSITE" id="PS50894"/>
    </source>
</evidence>
<dbReference type="PROSITE" id="PS50894">
    <property type="entry name" value="HPT"/>
    <property type="match status" value="1"/>
</dbReference>
<keyword evidence="8" id="KW-0902">Two-component regulatory system</keyword>
<dbReference type="EnsemblBacteria" id="ACZ18784">
    <property type="protein sequence ID" value="ACZ18784"/>
    <property type="gene ID" value="Taci_0548"/>
</dbReference>
<dbReference type="InterPro" id="IPR001789">
    <property type="entry name" value="Sig_transdc_resp-reg_receiver"/>
</dbReference>
<dbReference type="GO" id="GO:0005524">
    <property type="term" value="F:ATP binding"/>
    <property type="evidence" value="ECO:0007669"/>
    <property type="project" value="UniProtKB-KW"/>
</dbReference>
<keyword evidence="6" id="KW-0067">ATP-binding</keyword>
<sequence length="570" mass="62781">MDNSMLKSLMHSVKTAISERDLIRAFLEGMCEIMGSTASAVWFNDGEDQAFFFNDGVVKSLRDFGSDEAHRLWLYLKSIESPSDAPAVRDGSNPLCFPGWSCLDRGALAPFRGRDLSGWLGVFGRDDNYTSSDLMAMWLLGDVFSLSMEVLKGRSRLGEIEQWGHYLRTPLWTMSLALEDLKESYSPQSASLAFGAARVLASQIDTFLCEIELESQRFGSMIPLSEALESLGSLGQGWNRMEGREFELEVQGDDPGRYLIKYGALQALMGALNMYYVDRMARKVSVGLAIEEGSAMVMVEAWSLSQGATDSLRRVVEYLAERYLEGVKFFSSVGAEGVEMSIKVQPVRSPGISTLDRPPKVLVVDDSLVSRKSLSMMLEKMGVQVFSAADGLEALEVAMREDPDLVFMDLLMPRMGGVEAASKLREMGFGKPILALTAGGESDLVGALEAGMDETLFKPISANLLMDVISQWTGWNPEGRGDDQITARAREDFLEEVDQLASLLVGAIDRGDLEEAAKLAHRIKGDSALGGFMELSQMMGQLEGDIRTGADLSRHRDYLASDLRSRLMTR</sequence>
<dbReference type="PROSITE" id="PS50110">
    <property type="entry name" value="RESPONSE_REGULATORY"/>
    <property type="match status" value="1"/>
</dbReference>
<name>D1B931_THEAS</name>
<dbReference type="CDD" id="cd17546">
    <property type="entry name" value="REC_hyHK_CKI1_RcsC-like"/>
    <property type="match status" value="1"/>
</dbReference>
<evidence type="ECO:0000259" key="12">
    <source>
        <dbReference type="PROSITE" id="PS50110"/>
    </source>
</evidence>
<keyword evidence="15" id="KW-1185">Reference proteome</keyword>
<protein>
    <submittedName>
        <fullName evidence="14">Response regulator receiver and Hpt phospho transfer protein</fullName>
    </submittedName>
</protein>